<dbReference type="PROSITE" id="PS51257">
    <property type="entry name" value="PROKAR_LIPOPROTEIN"/>
    <property type="match status" value="1"/>
</dbReference>
<gene>
    <name evidence="1" type="ORF">LCGC14_2740710</name>
</gene>
<protein>
    <recommendedName>
        <fullName evidence="2">Lipoprotein</fullName>
    </recommendedName>
</protein>
<evidence type="ECO:0000313" key="1">
    <source>
        <dbReference type="EMBL" id="KKK88679.1"/>
    </source>
</evidence>
<accession>A0A0F9BDE1</accession>
<reference evidence="1" key="1">
    <citation type="journal article" date="2015" name="Nature">
        <title>Complex archaea that bridge the gap between prokaryotes and eukaryotes.</title>
        <authorList>
            <person name="Spang A."/>
            <person name="Saw J.H."/>
            <person name="Jorgensen S.L."/>
            <person name="Zaremba-Niedzwiedzka K."/>
            <person name="Martijn J."/>
            <person name="Lind A.E."/>
            <person name="van Eijk R."/>
            <person name="Schleper C."/>
            <person name="Guy L."/>
            <person name="Ettema T.J."/>
        </authorList>
    </citation>
    <scope>NUCLEOTIDE SEQUENCE</scope>
</reference>
<dbReference type="AlphaFoldDB" id="A0A0F9BDE1"/>
<dbReference type="EMBL" id="LAZR01049849">
    <property type="protein sequence ID" value="KKK88679.1"/>
    <property type="molecule type" value="Genomic_DNA"/>
</dbReference>
<proteinExistence type="predicted"/>
<evidence type="ECO:0008006" key="2">
    <source>
        <dbReference type="Google" id="ProtNLM"/>
    </source>
</evidence>
<organism evidence="1">
    <name type="scientific">marine sediment metagenome</name>
    <dbReference type="NCBI Taxonomy" id="412755"/>
    <lineage>
        <taxon>unclassified sequences</taxon>
        <taxon>metagenomes</taxon>
        <taxon>ecological metagenomes</taxon>
    </lineage>
</organism>
<name>A0A0F9BDE1_9ZZZZ</name>
<comment type="caution">
    <text evidence="1">The sequence shown here is derived from an EMBL/GenBank/DDBJ whole genome shotgun (WGS) entry which is preliminary data.</text>
</comment>
<sequence length="91" mass="9796">MRRLFWSLGILVLLGACTAQQSAVVDLGVAKVRDGNDTTAKTLIATVCGMTVGAYNRLESPTDRRGVDLLCGGDGEDPLTRQDLQRFLDAQ</sequence>